<protein>
    <submittedName>
        <fullName evidence="5">Trypsin-like peptidase domain-containing protein</fullName>
    </submittedName>
</protein>
<dbReference type="PANTHER" id="PTHR43343">
    <property type="entry name" value="PEPTIDASE S12"/>
    <property type="match status" value="1"/>
</dbReference>
<dbReference type="InterPro" id="IPR051201">
    <property type="entry name" value="Chloro_Bact_Ser_Proteases"/>
</dbReference>
<keyword evidence="2" id="KW-0645">Protease</keyword>
<dbReference type="InterPro" id="IPR036034">
    <property type="entry name" value="PDZ_sf"/>
</dbReference>
<dbReference type="EMBL" id="JASZZN010000015">
    <property type="protein sequence ID" value="MDM4017574.1"/>
    <property type="molecule type" value="Genomic_DNA"/>
</dbReference>
<evidence type="ECO:0000256" key="3">
    <source>
        <dbReference type="ARBA" id="ARBA00022801"/>
    </source>
</evidence>
<dbReference type="Gene3D" id="2.40.10.10">
    <property type="entry name" value="Trypsin-like serine proteases"/>
    <property type="match status" value="2"/>
</dbReference>
<dbReference type="Gene3D" id="2.30.42.10">
    <property type="match status" value="2"/>
</dbReference>
<dbReference type="PROSITE" id="PS50106">
    <property type="entry name" value="PDZ"/>
    <property type="match status" value="1"/>
</dbReference>
<name>A0ABT7PM41_9BACT</name>
<dbReference type="SMART" id="SM00228">
    <property type="entry name" value="PDZ"/>
    <property type="match status" value="2"/>
</dbReference>
<dbReference type="SUPFAM" id="SSF50494">
    <property type="entry name" value="Trypsin-like serine proteases"/>
    <property type="match status" value="1"/>
</dbReference>
<dbReference type="InterPro" id="IPR001940">
    <property type="entry name" value="Peptidase_S1C"/>
</dbReference>
<dbReference type="InterPro" id="IPR043504">
    <property type="entry name" value="Peptidase_S1_PA_chymotrypsin"/>
</dbReference>
<dbReference type="RefSeq" id="WP_149499841.1">
    <property type="nucleotide sequence ID" value="NZ_CP141221.1"/>
</dbReference>
<dbReference type="Pfam" id="PF13365">
    <property type="entry name" value="Trypsin_2"/>
    <property type="match status" value="1"/>
</dbReference>
<dbReference type="InterPro" id="IPR009003">
    <property type="entry name" value="Peptidase_S1_PA"/>
</dbReference>
<evidence type="ECO:0000313" key="5">
    <source>
        <dbReference type="EMBL" id="MDM4017574.1"/>
    </source>
</evidence>
<keyword evidence="6" id="KW-1185">Reference proteome</keyword>
<evidence type="ECO:0000256" key="2">
    <source>
        <dbReference type="ARBA" id="ARBA00022670"/>
    </source>
</evidence>
<dbReference type="PRINTS" id="PR00834">
    <property type="entry name" value="PROTEASES2C"/>
</dbReference>
<dbReference type="Proteomes" id="UP001239462">
    <property type="component" value="Unassembled WGS sequence"/>
</dbReference>
<gene>
    <name evidence="5" type="ORF">QTN89_19150</name>
</gene>
<sequence>MRPIQISPAIGRRRRKTQRWYSRFAKYGLTFSIASAICVADVSAQQSALTSFESSVPVGRVSDSNRETPTVLAVRRASPAVVNLHGQKTVRSTAAGMAGGTGDGGFKHVNGMGTGVIIDPAGYVITNYHVVEDVDNIRVTLHDGSVTTARLIASRPRNDLALVKISTDQPLPTIPRGTSSDLMVGESVIAIGNAYGYVHTCTQGIVSALHRDVPVNDTQDYQDLIQISAGINPGNSGGPLLNIDGEIIGVNVAVRVGAQQIAFAIPIDQVVDIVTSMIEEHNATRLDTGLSTQGGPRDGDGVTITHVSASSSAARDGLKPGDRVVRVGARSVDDRLDYSLAMLHARPGQNLPIEVERDGQAIQLALAASNRSQQGQGSSDAAWSVIGIRAKPISQSAMNRLNARMRTPYRGGLMITSVRTGSEAAEQGIQVGDVLLGIHNWQTASLSDLAGILDHPDIKKGPKAKFYIVRREQTLYGHFQLAARDQTQHH</sequence>
<keyword evidence="3" id="KW-0378">Hydrolase</keyword>
<accession>A0ABT7PM41</accession>
<dbReference type="Pfam" id="PF13180">
    <property type="entry name" value="PDZ_2"/>
    <property type="match status" value="1"/>
</dbReference>
<comment type="caution">
    <text evidence="5">The sequence shown here is derived from an EMBL/GenBank/DDBJ whole genome shotgun (WGS) entry which is preliminary data.</text>
</comment>
<proteinExistence type="inferred from homology"/>
<dbReference type="PANTHER" id="PTHR43343:SF3">
    <property type="entry name" value="PROTEASE DO-LIKE 8, CHLOROPLASTIC"/>
    <property type="match status" value="1"/>
</dbReference>
<evidence type="ECO:0000259" key="4">
    <source>
        <dbReference type="PROSITE" id="PS50106"/>
    </source>
</evidence>
<feature type="domain" description="PDZ" evidence="4">
    <location>
        <begin position="277"/>
        <end position="359"/>
    </location>
</feature>
<comment type="similarity">
    <text evidence="1">Belongs to the peptidase S1C family.</text>
</comment>
<evidence type="ECO:0000313" key="6">
    <source>
        <dbReference type="Proteomes" id="UP001239462"/>
    </source>
</evidence>
<dbReference type="InterPro" id="IPR001478">
    <property type="entry name" value="PDZ"/>
</dbReference>
<evidence type="ECO:0000256" key="1">
    <source>
        <dbReference type="ARBA" id="ARBA00010541"/>
    </source>
</evidence>
<reference evidence="5 6" key="1">
    <citation type="submission" date="2023-06" db="EMBL/GenBank/DDBJ databases">
        <title>Roseiconus lacunae JC819 isolated from Gulf of Mannar region, Tamil Nadu.</title>
        <authorList>
            <person name="Pk S."/>
            <person name="Ch S."/>
            <person name="Ch V.R."/>
        </authorList>
    </citation>
    <scope>NUCLEOTIDE SEQUENCE [LARGE SCALE GENOMIC DNA]</scope>
    <source>
        <strain evidence="5 6">JC819</strain>
    </source>
</reference>
<organism evidence="5 6">
    <name type="scientific">Roseiconus lacunae</name>
    <dbReference type="NCBI Taxonomy" id="2605694"/>
    <lineage>
        <taxon>Bacteria</taxon>
        <taxon>Pseudomonadati</taxon>
        <taxon>Planctomycetota</taxon>
        <taxon>Planctomycetia</taxon>
        <taxon>Pirellulales</taxon>
        <taxon>Pirellulaceae</taxon>
        <taxon>Roseiconus</taxon>
    </lineage>
</organism>
<dbReference type="SUPFAM" id="SSF50156">
    <property type="entry name" value="PDZ domain-like"/>
    <property type="match status" value="2"/>
</dbReference>